<evidence type="ECO:0000256" key="1">
    <source>
        <dbReference type="SAM" id="MobiDB-lite"/>
    </source>
</evidence>
<dbReference type="KEGG" id="bcai:K788_0009188"/>
<feature type="region of interest" description="Disordered" evidence="1">
    <location>
        <begin position="31"/>
        <end position="58"/>
    </location>
</feature>
<dbReference type="GO" id="GO:0004177">
    <property type="term" value="F:aminopeptidase activity"/>
    <property type="evidence" value="ECO:0007669"/>
    <property type="project" value="UniProtKB-KW"/>
</dbReference>
<dbReference type="Proteomes" id="UP000019146">
    <property type="component" value="Chromosome 2"/>
</dbReference>
<protein>
    <submittedName>
        <fullName evidence="2">D-stereospecific aminopeptidase</fullName>
    </submittedName>
</protein>
<accession>A0A0P0RE76</accession>
<keyword evidence="2" id="KW-0645">Protease</keyword>
<evidence type="ECO:0000313" key="3">
    <source>
        <dbReference type="Proteomes" id="UP000019146"/>
    </source>
</evidence>
<keyword evidence="2" id="KW-0378">Hydrolase</keyword>
<dbReference type="AlphaFoldDB" id="A0A0P0RE76"/>
<evidence type="ECO:0000313" key="2">
    <source>
        <dbReference type="EMBL" id="ALL66664.1"/>
    </source>
</evidence>
<sequence>MDSTPCCFIEDLKHAAQQRHVAIRAADGARNSVPFGRRSSVARHGDQPTQHTRRRMWR</sequence>
<gene>
    <name evidence="2" type="ORF">K788_0009188</name>
</gene>
<name>A0A0P0RE76_9BURK</name>
<proteinExistence type="predicted"/>
<keyword evidence="2" id="KW-0031">Aminopeptidase</keyword>
<reference evidence="2 3" key="1">
    <citation type="journal article" date="2014" name="Genome Announc.">
        <title>Draft Genome Sequence of the Haloacid-Degrading Burkholderia caribensis Strain MBA4.</title>
        <authorList>
            <person name="Pan Y."/>
            <person name="Kong K.F."/>
            <person name="Tsang J.S."/>
        </authorList>
    </citation>
    <scope>NUCLEOTIDE SEQUENCE [LARGE SCALE GENOMIC DNA]</scope>
    <source>
        <strain evidence="2 3">MBA4</strain>
    </source>
</reference>
<dbReference type="EMBL" id="CP012747">
    <property type="protein sequence ID" value="ALL66664.1"/>
    <property type="molecule type" value="Genomic_DNA"/>
</dbReference>
<organism evidence="2 3">
    <name type="scientific">Paraburkholderia caribensis MBA4</name>
    <dbReference type="NCBI Taxonomy" id="1323664"/>
    <lineage>
        <taxon>Bacteria</taxon>
        <taxon>Pseudomonadati</taxon>
        <taxon>Pseudomonadota</taxon>
        <taxon>Betaproteobacteria</taxon>
        <taxon>Burkholderiales</taxon>
        <taxon>Burkholderiaceae</taxon>
        <taxon>Paraburkholderia</taxon>
    </lineage>
</organism>